<evidence type="ECO:0000313" key="3">
    <source>
        <dbReference type="Proteomes" id="UP001174909"/>
    </source>
</evidence>
<dbReference type="EMBL" id="CASHTH010002206">
    <property type="protein sequence ID" value="CAI8026283.1"/>
    <property type="molecule type" value="Genomic_DNA"/>
</dbReference>
<dbReference type="PROSITE" id="PS51286">
    <property type="entry name" value="RAP"/>
    <property type="match status" value="1"/>
</dbReference>
<dbReference type="Proteomes" id="UP001174909">
    <property type="component" value="Unassembled WGS sequence"/>
</dbReference>
<dbReference type="Pfam" id="PF08368">
    <property type="entry name" value="FAST_2"/>
    <property type="match status" value="1"/>
</dbReference>
<dbReference type="Pfam" id="PF08373">
    <property type="entry name" value="RAP"/>
    <property type="match status" value="1"/>
</dbReference>
<reference evidence="2" key="1">
    <citation type="submission" date="2023-03" db="EMBL/GenBank/DDBJ databases">
        <authorList>
            <person name="Steffen K."/>
            <person name="Cardenas P."/>
        </authorList>
    </citation>
    <scope>NUCLEOTIDE SEQUENCE</scope>
</reference>
<comment type="caution">
    <text evidence="2">The sequence shown here is derived from an EMBL/GenBank/DDBJ whole genome shotgun (WGS) entry which is preliminary data.</text>
</comment>
<dbReference type="GO" id="GO:0044528">
    <property type="term" value="P:regulation of mitochondrial mRNA stability"/>
    <property type="evidence" value="ECO:0007669"/>
    <property type="project" value="TreeGrafter"/>
</dbReference>
<gene>
    <name evidence="2" type="ORF">GBAR_LOCUS15110</name>
</gene>
<dbReference type="InterPro" id="IPR050870">
    <property type="entry name" value="FAST_kinase"/>
</dbReference>
<keyword evidence="3" id="KW-1185">Reference proteome</keyword>
<accession>A0AA35SBT5</accession>
<name>A0AA35SBT5_GEOBA</name>
<feature type="domain" description="RAP" evidence="1">
    <location>
        <begin position="594"/>
        <end position="652"/>
    </location>
</feature>
<dbReference type="PANTHER" id="PTHR21228">
    <property type="entry name" value="FAST LEU-RICH DOMAIN-CONTAINING"/>
    <property type="match status" value="1"/>
</dbReference>
<dbReference type="InterPro" id="IPR013584">
    <property type="entry name" value="RAP"/>
</dbReference>
<dbReference type="GO" id="GO:0005759">
    <property type="term" value="C:mitochondrial matrix"/>
    <property type="evidence" value="ECO:0007669"/>
    <property type="project" value="TreeGrafter"/>
</dbReference>
<dbReference type="PANTHER" id="PTHR21228:SF40">
    <property type="entry name" value="LD45607P"/>
    <property type="match status" value="1"/>
</dbReference>
<proteinExistence type="predicted"/>
<organism evidence="2 3">
    <name type="scientific">Geodia barretti</name>
    <name type="common">Barrett's horny sponge</name>
    <dbReference type="NCBI Taxonomy" id="519541"/>
    <lineage>
        <taxon>Eukaryota</taxon>
        <taxon>Metazoa</taxon>
        <taxon>Porifera</taxon>
        <taxon>Demospongiae</taxon>
        <taxon>Heteroscleromorpha</taxon>
        <taxon>Tetractinellida</taxon>
        <taxon>Astrophorina</taxon>
        <taxon>Geodiidae</taxon>
        <taxon>Geodia</taxon>
    </lineage>
</organism>
<evidence type="ECO:0000313" key="2">
    <source>
        <dbReference type="EMBL" id="CAI8026283.1"/>
    </source>
</evidence>
<dbReference type="GO" id="GO:0035770">
    <property type="term" value="C:ribonucleoprotein granule"/>
    <property type="evidence" value="ECO:0007669"/>
    <property type="project" value="TreeGrafter"/>
</dbReference>
<dbReference type="AlphaFoldDB" id="A0AA35SBT5"/>
<dbReference type="InterPro" id="IPR013579">
    <property type="entry name" value="FAST_2"/>
</dbReference>
<protein>
    <submittedName>
        <fullName evidence="2">RAP domain-containing protein, chloroplastic</fullName>
    </submittedName>
</protein>
<sequence length="662" mass="74294">MLRPLLTLRRLVDPNRLVIRSRRLTTLQISRSVGDYLGARGSVASDGRSLEGILGNWRKKQKERRDSSRSHDSLTRCLYHVLEAARLQKLSSSQLTQNRHFQRFWDHLRSEVPSMSANSAVMCLYNCAQYRYDEDLALFSTLIDVCSKKVEAIPTKAYGILLWSLCKLEIYQENKALAMDVARLFHSELLSDRQIKPQSFANVLWALATTSTWPHYITDGVTDYVSSRAEEFDFHSLSIVLWSLTSAQLPLSDAFLEAAGARATVFLQSQVHAISLIHCCWAFGSAAYFHQSFFSALTDRLLSEPVDSSFFTPRLLASGAWACARTGYYHPGLLDRIAHVALANIHRFNSQDLGNLAYAYGQLNHSSDKLLLTISDIISSEKMSSNEQACANVASACLIHKLYPEALLRRLMSSERVSALIRNGAGKHLHLCVQTHFLVKSECPELQGCVLQPPHDEIIPALVVAESMVNCPRVYSVFHQNLCKALTQITGSTQRFTREALTTFASFIDAEVVLDCQGSPLPIPTQWGGWRQPRMLLGAAYPEEDNPIIWEAIDQFSSSSKTGLLDDEVLQEVCVASDWAARLGTTSAPVARRVAFEADGPRHYATNCRHKLGNTAIKHRLLRATGWDVIAIAHFEWEHLEKDQDHINYLVGKLYRNSSTII</sequence>
<evidence type="ECO:0000259" key="1">
    <source>
        <dbReference type="PROSITE" id="PS51286"/>
    </source>
</evidence>
<dbReference type="SMART" id="SM00952">
    <property type="entry name" value="RAP"/>
    <property type="match status" value="1"/>
</dbReference>
<dbReference type="GO" id="GO:0000963">
    <property type="term" value="P:mitochondrial RNA processing"/>
    <property type="evidence" value="ECO:0007669"/>
    <property type="project" value="TreeGrafter"/>
</dbReference>
<dbReference type="GO" id="GO:0003723">
    <property type="term" value="F:RNA binding"/>
    <property type="evidence" value="ECO:0007669"/>
    <property type="project" value="TreeGrafter"/>
</dbReference>